<feature type="transmembrane region" description="Helical" evidence="6">
    <location>
        <begin position="384"/>
        <end position="402"/>
    </location>
</feature>
<keyword evidence="2" id="KW-1003">Cell membrane</keyword>
<feature type="transmembrane region" description="Helical" evidence="6">
    <location>
        <begin position="722"/>
        <end position="748"/>
    </location>
</feature>
<evidence type="ECO:0000313" key="9">
    <source>
        <dbReference type="Proteomes" id="UP001499974"/>
    </source>
</evidence>
<keyword evidence="3 6" id="KW-0812">Transmembrane</keyword>
<evidence type="ECO:0000256" key="5">
    <source>
        <dbReference type="ARBA" id="ARBA00023136"/>
    </source>
</evidence>
<sequence>MRTVLRASLRTHTRRYVSAAIAVVIGVSFIVVTSLLSDATRAGLVAGVEVPFRGADVVVTDVSADEAARIVDRAQRDGDSAAVLGWTPQRVRVGGRLFEDRADVGGVADDAGLRWQVLRKGRFPDAPGEVVADVNAVKGHDVSLGDSVEIGTGRGSVDGTLVGLVDTPSASNGAQLYLTWADLRGLDSDLWIDSVAYAGPGSSSLAATLPAGATVQPRDEFVEDRQAELTNEVNVLAILLLVFAAIALFVSVLVIANTFSILFAQRARDVALLRCVGATRRQVLRSVRVEAVALGVASAALGLVVGTGLGYALVALAKSALPSGSMAFPAPSGRWYAGALVVGVLVTVVAAWLPTRRVVRVSPLAALRPDDSTSVQTGAGRLRVLLGLVGVAVGVGLLALSISASNAVAMILGGIATFSGVLLLGPVIVPALIRAVGGLVGRVGGTPVRLATENAVRNPRRTAATTASLLVGVTLTAAVLVGLASSRSAVDEDLDHDYPVDVTLTATGAPLAADVADRVRAVPGVDSAITLAGVSADVSGAGRLPVVAQSGAVGLVRGTPGVAAPRPGEIWVPGDLMDGLADGDLVTVRARGRTDRLRVRGGAGWGEAAVVAPSTLADLTATPQPWAVWVRADDGADAEDLGGDLDAIAQSVDADLVNSLRERSWVTLQLDILTGTVVALLGIAVVIALVGIGNTLGLSVLERGRENALLRALGLTRRQLRATLAAEALLLSVVATVLGTVIGVAFAWVAVHALVQRAVDAAPMVLPWGQLAAVVLVAGVAGLLSALLPARRAARTTPAAGLSAD</sequence>
<dbReference type="PANTHER" id="PTHR30287:SF1">
    <property type="entry name" value="INNER MEMBRANE PROTEIN"/>
    <property type="match status" value="1"/>
</dbReference>
<dbReference type="InterPro" id="IPR003838">
    <property type="entry name" value="ABC3_permease_C"/>
</dbReference>
<comment type="subcellular location">
    <subcellularLocation>
        <location evidence="1">Cell membrane</location>
        <topology evidence="1">Multi-pass membrane protein</topology>
    </subcellularLocation>
</comment>
<evidence type="ECO:0000313" key="8">
    <source>
        <dbReference type="EMBL" id="GAA4702383.1"/>
    </source>
</evidence>
<reference evidence="9" key="1">
    <citation type="journal article" date="2019" name="Int. J. Syst. Evol. Microbiol.">
        <title>The Global Catalogue of Microorganisms (GCM) 10K type strain sequencing project: providing services to taxonomists for standard genome sequencing and annotation.</title>
        <authorList>
            <consortium name="The Broad Institute Genomics Platform"/>
            <consortium name="The Broad Institute Genome Sequencing Center for Infectious Disease"/>
            <person name="Wu L."/>
            <person name="Ma J."/>
        </authorList>
    </citation>
    <scope>NUCLEOTIDE SEQUENCE [LARGE SCALE GENOMIC DNA]</scope>
    <source>
        <strain evidence="9">JCM 18531</strain>
    </source>
</reference>
<evidence type="ECO:0000256" key="3">
    <source>
        <dbReference type="ARBA" id="ARBA00022692"/>
    </source>
</evidence>
<feature type="domain" description="ABC3 transporter permease C-terminal" evidence="7">
    <location>
        <begin position="242"/>
        <end position="363"/>
    </location>
</feature>
<dbReference type="RefSeq" id="WP_345521060.1">
    <property type="nucleotide sequence ID" value="NZ_BAABKM010000002.1"/>
</dbReference>
<dbReference type="EMBL" id="BAABKM010000002">
    <property type="protein sequence ID" value="GAA4702383.1"/>
    <property type="molecule type" value="Genomic_DNA"/>
</dbReference>
<evidence type="ECO:0000256" key="1">
    <source>
        <dbReference type="ARBA" id="ARBA00004651"/>
    </source>
</evidence>
<proteinExistence type="predicted"/>
<keyword evidence="5 6" id="KW-0472">Membrane</keyword>
<organism evidence="8 9">
    <name type="scientific">Nocardioides conyzicola</name>
    <dbReference type="NCBI Taxonomy" id="1651781"/>
    <lineage>
        <taxon>Bacteria</taxon>
        <taxon>Bacillati</taxon>
        <taxon>Actinomycetota</taxon>
        <taxon>Actinomycetes</taxon>
        <taxon>Propionibacteriales</taxon>
        <taxon>Nocardioidaceae</taxon>
        <taxon>Nocardioides</taxon>
    </lineage>
</organism>
<feature type="domain" description="ABC3 transporter permease C-terminal" evidence="7">
    <location>
        <begin position="680"/>
        <end position="798"/>
    </location>
</feature>
<dbReference type="Pfam" id="PF02687">
    <property type="entry name" value="FtsX"/>
    <property type="match status" value="2"/>
</dbReference>
<feature type="transmembrane region" description="Helical" evidence="6">
    <location>
        <begin position="334"/>
        <end position="353"/>
    </location>
</feature>
<keyword evidence="4 6" id="KW-1133">Transmembrane helix</keyword>
<feature type="transmembrane region" description="Helical" evidence="6">
    <location>
        <begin position="16"/>
        <end position="36"/>
    </location>
</feature>
<protein>
    <submittedName>
        <fullName evidence="8">FtsX-like permease family protein</fullName>
    </submittedName>
</protein>
<feature type="transmembrane region" description="Helical" evidence="6">
    <location>
        <begin position="408"/>
        <end position="433"/>
    </location>
</feature>
<name>A0ABP8X9L9_9ACTN</name>
<accession>A0ABP8X9L9</accession>
<dbReference type="PANTHER" id="PTHR30287">
    <property type="entry name" value="MEMBRANE COMPONENT OF PREDICTED ABC SUPERFAMILY METABOLITE UPTAKE TRANSPORTER"/>
    <property type="match status" value="1"/>
</dbReference>
<evidence type="ECO:0000259" key="7">
    <source>
        <dbReference type="Pfam" id="PF02687"/>
    </source>
</evidence>
<feature type="transmembrane region" description="Helical" evidence="6">
    <location>
        <begin position="768"/>
        <end position="788"/>
    </location>
</feature>
<feature type="transmembrane region" description="Helical" evidence="6">
    <location>
        <begin position="677"/>
        <end position="701"/>
    </location>
</feature>
<dbReference type="Proteomes" id="UP001499974">
    <property type="component" value="Unassembled WGS sequence"/>
</dbReference>
<keyword evidence="9" id="KW-1185">Reference proteome</keyword>
<feature type="transmembrane region" description="Helical" evidence="6">
    <location>
        <begin position="467"/>
        <end position="485"/>
    </location>
</feature>
<evidence type="ECO:0000256" key="6">
    <source>
        <dbReference type="SAM" id="Phobius"/>
    </source>
</evidence>
<feature type="transmembrane region" description="Helical" evidence="6">
    <location>
        <begin position="235"/>
        <end position="264"/>
    </location>
</feature>
<evidence type="ECO:0000256" key="2">
    <source>
        <dbReference type="ARBA" id="ARBA00022475"/>
    </source>
</evidence>
<gene>
    <name evidence="8" type="ORF">GCM10023349_19530</name>
</gene>
<dbReference type="InterPro" id="IPR038766">
    <property type="entry name" value="Membrane_comp_ABC_pdt"/>
</dbReference>
<comment type="caution">
    <text evidence="8">The sequence shown here is derived from an EMBL/GenBank/DDBJ whole genome shotgun (WGS) entry which is preliminary data.</text>
</comment>
<evidence type="ECO:0000256" key="4">
    <source>
        <dbReference type="ARBA" id="ARBA00022989"/>
    </source>
</evidence>
<feature type="transmembrane region" description="Helical" evidence="6">
    <location>
        <begin position="291"/>
        <end position="314"/>
    </location>
</feature>